<feature type="transmembrane region" description="Helical" evidence="6">
    <location>
        <begin position="284"/>
        <end position="305"/>
    </location>
</feature>
<organism evidence="7 8">
    <name type="scientific">Photobacterium iliopiscarium</name>
    <dbReference type="NCBI Taxonomy" id="56192"/>
    <lineage>
        <taxon>Bacteria</taxon>
        <taxon>Pseudomonadati</taxon>
        <taxon>Pseudomonadota</taxon>
        <taxon>Gammaproteobacteria</taxon>
        <taxon>Vibrionales</taxon>
        <taxon>Vibrionaceae</taxon>
        <taxon>Photobacterium</taxon>
    </lineage>
</organism>
<feature type="transmembrane region" description="Helical" evidence="6">
    <location>
        <begin position="251"/>
        <end position="272"/>
    </location>
</feature>
<feature type="transmembrane region" description="Helical" evidence="6">
    <location>
        <begin position="5"/>
        <end position="26"/>
    </location>
</feature>
<feature type="transmembrane region" description="Helical" evidence="6">
    <location>
        <begin position="378"/>
        <end position="401"/>
    </location>
</feature>
<feature type="transmembrane region" description="Helical" evidence="6">
    <location>
        <begin position="142"/>
        <end position="162"/>
    </location>
</feature>
<feature type="transmembrane region" description="Helical" evidence="6">
    <location>
        <begin position="46"/>
        <end position="69"/>
    </location>
</feature>
<name>A0ABX5GP65_9GAMM</name>
<dbReference type="RefSeq" id="WP_107180520.1">
    <property type="nucleotide sequence ID" value="NZ_PYOP01000032.1"/>
</dbReference>
<dbReference type="Pfam" id="PF01943">
    <property type="entry name" value="Polysacc_synt"/>
    <property type="match status" value="1"/>
</dbReference>
<evidence type="ECO:0000256" key="2">
    <source>
        <dbReference type="ARBA" id="ARBA00022475"/>
    </source>
</evidence>
<keyword evidence="3 6" id="KW-0812">Transmembrane</keyword>
<keyword evidence="4 6" id="KW-1133">Transmembrane helix</keyword>
<gene>
    <name evidence="7" type="ORF">C9J52_16455</name>
</gene>
<feature type="transmembrane region" description="Helical" evidence="6">
    <location>
        <begin position="207"/>
        <end position="225"/>
    </location>
</feature>
<dbReference type="EMBL" id="PYOP01000032">
    <property type="protein sequence ID" value="PSW92902.1"/>
    <property type="molecule type" value="Genomic_DNA"/>
</dbReference>
<evidence type="ECO:0000313" key="7">
    <source>
        <dbReference type="EMBL" id="PSW92902.1"/>
    </source>
</evidence>
<feature type="transmembrane region" description="Helical" evidence="6">
    <location>
        <begin position="174"/>
        <end position="195"/>
    </location>
</feature>
<proteinExistence type="predicted"/>
<dbReference type="Proteomes" id="UP000241190">
    <property type="component" value="Unassembled WGS sequence"/>
</dbReference>
<dbReference type="PANTHER" id="PTHR30250">
    <property type="entry name" value="PST FAMILY PREDICTED COLANIC ACID TRANSPORTER"/>
    <property type="match status" value="1"/>
</dbReference>
<reference evidence="7 8" key="1">
    <citation type="submission" date="2018-03" db="EMBL/GenBank/DDBJ databases">
        <title>Whole genome sequencing of Histamine producing bacteria.</title>
        <authorList>
            <person name="Butler K."/>
        </authorList>
    </citation>
    <scope>NUCLEOTIDE SEQUENCE [LARGE SCALE GENOMIC DNA]</scope>
    <source>
        <strain evidence="7 8">ATCC 51761</strain>
    </source>
</reference>
<feature type="transmembrane region" description="Helical" evidence="6">
    <location>
        <begin position="81"/>
        <end position="104"/>
    </location>
</feature>
<keyword evidence="8" id="KW-1185">Reference proteome</keyword>
<dbReference type="InterPro" id="IPR002797">
    <property type="entry name" value="Polysacc_synth"/>
</dbReference>
<evidence type="ECO:0000256" key="6">
    <source>
        <dbReference type="SAM" id="Phobius"/>
    </source>
</evidence>
<evidence type="ECO:0000256" key="4">
    <source>
        <dbReference type="ARBA" id="ARBA00022989"/>
    </source>
</evidence>
<evidence type="ECO:0000313" key="8">
    <source>
        <dbReference type="Proteomes" id="UP000241190"/>
    </source>
</evidence>
<feature type="transmembrane region" description="Helical" evidence="6">
    <location>
        <begin position="353"/>
        <end position="372"/>
    </location>
</feature>
<protein>
    <submittedName>
        <fullName evidence="7">Uncharacterized protein</fullName>
    </submittedName>
</protein>
<feature type="transmembrane region" description="Helical" evidence="6">
    <location>
        <begin position="320"/>
        <end position="341"/>
    </location>
</feature>
<evidence type="ECO:0000256" key="5">
    <source>
        <dbReference type="ARBA" id="ARBA00023136"/>
    </source>
</evidence>
<dbReference type="PANTHER" id="PTHR30250:SF11">
    <property type="entry name" value="O-ANTIGEN TRANSPORTER-RELATED"/>
    <property type="match status" value="1"/>
</dbReference>
<comment type="caution">
    <text evidence="7">The sequence shown here is derived from an EMBL/GenBank/DDBJ whole genome shotgun (WGS) entry which is preliminary data.</text>
</comment>
<dbReference type="InterPro" id="IPR050833">
    <property type="entry name" value="Poly_Biosynth_Transport"/>
</dbReference>
<keyword evidence="2" id="KW-1003">Cell membrane</keyword>
<comment type="subcellular location">
    <subcellularLocation>
        <location evidence="1">Cell membrane</location>
        <topology evidence="1">Multi-pass membrane protein</topology>
    </subcellularLocation>
</comment>
<accession>A0ABX5GP65</accession>
<evidence type="ECO:0000256" key="3">
    <source>
        <dbReference type="ARBA" id="ARBA00022692"/>
    </source>
</evidence>
<evidence type="ECO:0000256" key="1">
    <source>
        <dbReference type="ARBA" id="ARBA00004651"/>
    </source>
</evidence>
<sequence length="405" mass="47001">MIKRIFVNISWLSIEKILSIIIILAVEGILARNLDSMNYGIYQYSLNIALLITIFVGIIPGEVVVPIITKYKYQKIKIIKTIILSRFIISFVSLFFIFFLLLLLDINEKAKVLIVYFSCALVIIEVFGVVINYYQSIVESKLVVLSRLFSIVIRLSLVFFIFKLSSNIYNIGYIRLFESLLLVFLLCIISWPLLFNKVTIDYKTVKIILLKGIKIWPSILIYYLLLRLDRIAVEHYFDYTTVGLYSVSQQLIDQVMTFLLIIVSSLFPLYIYNERTTSIIKNKVLKIICIMFFVSIFAVVCIYLLGQEFIGLVYGGGFEFSYNILLVMMFVLPLSIVDYIINQMFIFTGCTKIVFIKNITGLFLLVSLYYFFARSTSINYFPIYIIITNIYMVLFSLIAVLNKRD</sequence>
<keyword evidence="5 6" id="KW-0472">Membrane</keyword>
<feature type="transmembrane region" description="Helical" evidence="6">
    <location>
        <begin position="110"/>
        <end position="130"/>
    </location>
</feature>